<dbReference type="GO" id="GO:0005829">
    <property type="term" value="C:cytosol"/>
    <property type="evidence" value="ECO:0007669"/>
    <property type="project" value="TreeGrafter"/>
</dbReference>
<dbReference type="InterPro" id="IPR005263">
    <property type="entry name" value="DapA"/>
</dbReference>
<evidence type="ECO:0000256" key="5">
    <source>
        <dbReference type="ARBA" id="ARBA00022490"/>
    </source>
</evidence>
<dbReference type="AlphaFoldDB" id="A0A0W0SR69"/>
<evidence type="ECO:0000256" key="10">
    <source>
        <dbReference type="ARBA" id="ARBA00023270"/>
    </source>
</evidence>
<keyword evidence="9 12" id="KW-0456">Lyase</keyword>
<evidence type="ECO:0000256" key="2">
    <source>
        <dbReference type="ARBA" id="ARBA00005120"/>
    </source>
</evidence>
<evidence type="ECO:0000256" key="3">
    <source>
        <dbReference type="ARBA" id="ARBA00007592"/>
    </source>
</evidence>
<comment type="pathway">
    <text evidence="2 12">Amino-acid biosynthesis; L-lysine biosynthesis via DAP pathway; (S)-tetrahydrodipicolinate from L-aspartate: step 3/4.</text>
</comment>
<accession>A0A0W0SR69</accession>
<evidence type="ECO:0000256" key="13">
    <source>
        <dbReference type="PIRNR" id="PIRNR001365"/>
    </source>
</evidence>
<dbReference type="PANTHER" id="PTHR12128">
    <property type="entry name" value="DIHYDRODIPICOLINATE SYNTHASE"/>
    <property type="match status" value="1"/>
</dbReference>
<evidence type="ECO:0000256" key="6">
    <source>
        <dbReference type="ARBA" id="ARBA00022605"/>
    </source>
</evidence>
<dbReference type="PANTHER" id="PTHR12128:SF66">
    <property type="entry name" value="4-HYDROXY-2-OXOGLUTARATE ALDOLASE, MITOCHONDRIAL"/>
    <property type="match status" value="1"/>
</dbReference>
<dbReference type="Gene3D" id="3.20.20.70">
    <property type="entry name" value="Aldolase class I"/>
    <property type="match status" value="1"/>
</dbReference>
<dbReference type="STRING" id="1212489.Ldro_2181"/>
<dbReference type="InterPro" id="IPR020625">
    <property type="entry name" value="Schiff_base-form_aldolases_AS"/>
</dbReference>
<evidence type="ECO:0000256" key="12">
    <source>
        <dbReference type="HAMAP-Rule" id="MF_00418"/>
    </source>
</evidence>
<dbReference type="Proteomes" id="UP000054736">
    <property type="component" value="Unassembled WGS sequence"/>
</dbReference>
<dbReference type="InterPro" id="IPR002220">
    <property type="entry name" value="DapA-like"/>
</dbReference>
<name>A0A0W0SR69_9GAMM</name>
<keyword evidence="7 12" id="KW-0220">Diaminopimelate biosynthesis</keyword>
<keyword evidence="10 12" id="KW-0704">Schiff base</keyword>
<keyword evidence="17" id="KW-1185">Reference proteome</keyword>
<evidence type="ECO:0000256" key="7">
    <source>
        <dbReference type="ARBA" id="ARBA00022915"/>
    </source>
</evidence>
<dbReference type="SMART" id="SM01130">
    <property type="entry name" value="DHDPS"/>
    <property type="match status" value="1"/>
</dbReference>
<dbReference type="InterPro" id="IPR013785">
    <property type="entry name" value="Aldolase_TIM"/>
</dbReference>
<dbReference type="UniPathway" id="UPA00034">
    <property type="reaction ID" value="UER00017"/>
</dbReference>
<dbReference type="EC" id="4.3.3.7" evidence="4 12"/>
<dbReference type="NCBIfam" id="TIGR00674">
    <property type="entry name" value="dapA"/>
    <property type="match status" value="1"/>
</dbReference>
<dbReference type="GO" id="GO:0008840">
    <property type="term" value="F:4-hydroxy-tetrahydrodipicolinate synthase activity"/>
    <property type="evidence" value="ECO:0007669"/>
    <property type="project" value="UniProtKB-UniRule"/>
</dbReference>
<comment type="function">
    <text evidence="1 12">Catalyzes the condensation of (S)-aspartate-beta-semialdehyde [(S)-ASA] and pyruvate to 4-hydroxy-tetrahydrodipicolinate (HTPA).</text>
</comment>
<dbReference type="CDD" id="cd00950">
    <property type="entry name" value="DHDPS"/>
    <property type="match status" value="1"/>
</dbReference>
<keyword evidence="8 12" id="KW-0457">Lysine biosynthesis</keyword>
<evidence type="ECO:0000256" key="8">
    <source>
        <dbReference type="ARBA" id="ARBA00023154"/>
    </source>
</evidence>
<dbReference type="GO" id="GO:0019877">
    <property type="term" value="P:diaminopimelate biosynthetic process"/>
    <property type="evidence" value="ECO:0007669"/>
    <property type="project" value="UniProtKB-UniRule"/>
</dbReference>
<dbReference type="SUPFAM" id="SSF51569">
    <property type="entry name" value="Aldolase"/>
    <property type="match status" value="1"/>
</dbReference>
<dbReference type="HAMAP" id="MF_00418">
    <property type="entry name" value="DapA"/>
    <property type="match status" value="1"/>
</dbReference>
<feature type="site" description="Part of a proton relay during catalysis" evidence="12">
    <location>
        <position position="153"/>
    </location>
</feature>
<keyword evidence="5 12" id="KW-0963">Cytoplasm</keyword>
<proteinExistence type="inferred from homology"/>
<evidence type="ECO:0000256" key="1">
    <source>
        <dbReference type="ARBA" id="ARBA00003294"/>
    </source>
</evidence>
<comment type="caution">
    <text evidence="12">Was originally thought to be a dihydrodipicolinate synthase (DHDPS), catalyzing the condensation of (S)-aspartate-beta-semialdehyde [(S)-ASA] and pyruvate to dihydrodipicolinate (DHDP). However, it was shown in E.coli that the product of the enzymatic reaction is not dihydrodipicolinate but in fact (4S)-4-hydroxy-2,3,4,5-tetrahydro-(2S)-dipicolinic acid (HTPA), and that the consecutive dehydration reaction leading to DHDP is not spontaneous but catalyzed by DapB.</text>
</comment>
<comment type="subcellular location">
    <subcellularLocation>
        <location evidence="12">Cytoplasm</location>
    </subcellularLocation>
</comment>
<comment type="similarity">
    <text evidence="3 12 13">Belongs to the DapA family.</text>
</comment>
<dbReference type="PIRSF" id="PIRSF001365">
    <property type="entry name" value="DHDPS"/>
    <property type="match status" value="1"/>
</dbReference>
<feature type="active site" description="Proton donor/acceptor" evidence="12 14">
    <location>
        <position position="179"/>
    </location>
</feature>
<evidence type="ECO:0000256" key="4">
    <source>
        <dbReference type="ARBA" id="ARBA00012086"/>
    </source>
</evidence>
<dbReference type="Pfam" id="PF00701">
    <property type="entry name" value="DHDPS"/>
    <property type="match status" value="1"/>
</dbReference>
<evidence type="ECO:0000256" key="9">
    <source>
        <dbReference type="ARBA" id="ARBA00023239"/>
    </source>
</evidence>
<evidence type="ECO:0000256" key="14">
    <source>
        <dbReference type="PIRSR" id="PIRSR001365-1"/>
    </source>
</evidence>
<keyword evidence="6 12" id="KW-0028">Amino-acid biosynthesis</keyword>
<dbReference type="EMBL" id="LNXY01000027">
    <property type="protein sequence ID" value="KTC85856.1"/>
    <property type="molecule type" value="Genomic_DNA"/>
</dbReference>
<evidence type="ECO:0000256" key="11">
    <source>
        <dbReference type="ARBA" id="ARBA00047836"/>
    </source>
</evidence>
<sequence>MKKQAKSYWDCVLSLAEYSDCKDKFFGLRNYSSPSSIGFIVWEKEGVMFRGSIVALVTPMHEDKVDVAKLRELVEFHITAGTHAIVAAGTTGEAGTLSHQEKLLVIKTVIEQTRERIPVIAGTAMNATKDCIELTNEAMECGAHAALIMTPAYIKPTQEGLYQHYSAIANSVAMPIILYNVPGRTACDMLPETVVRLAKISNIIGIKEATGQMSRLQQIIRASEGSIDVYSGDDLTAAQWLLAGAKGVISVTANVAARQMAKLCDAALDDDHAGCLRINEQLMPLHQLLFVESNPIPAKWALSKMGLMSDELRLPMTTLAQEHHQAMEQVLRNLQLI</sequence>
<dbReference type="PATRIC" id="fig|1212489.4.peg.2304"/>
<dbReference type="GO" id="GO:0009089">
    <property type="term" value="P:lysine biosynthetic process via diaminopimelate"/>
    <property type="evidence" value="ECO:0007669"/>
    <property type="project" value="UniProtKB-UniRule"/>
</dbReference>
<feature type="binding site" evidence="12 15">
    <location>
        <position position="249"/>
    </location>
    <ligand>
        <name>pyruvate</name>
        <dbReference type="ChEBI" id="CHEBI:15361"/>
    </ligand>
</feature>
<dbReference type="PRINTS" id="PR00146">
    <property type="entry name" value="DHPICSNTHASE"/>
</dbReference>
<evidence type="ECO:0000256" key="15">
    <source>
        <dbReference type="PIRSR" id="PIRSR001365-2"/>
    </source>
</evidence>
<organism evidence="16 17">
    <name type="scientific">Legionella drozanskii LLAP-1</name>
    <dbReference type="NCBI Taxonomy" id="1212489"/>
    <lineage>
        <taxon>Bacteria</taxon>
        <taxon>Pseudomonadati</taxon>
        <taxon>Pseudomonadota</taxon>
        <taxon>Gammaproteobacteria</taxon>
        <taxon>Legionellales</taxon>
        <taxon>Legionellaceae</taxon>
        <taxon>Legionella</taxon>
    </lineage>
</organism>
<evidence type="ECO:0000313" key="17">
    <source>
        <dbReference type="Proteomes" id="UP000054736"/>
    </source>
</evidence>
<comment type="catalytic activity">
    <reaction evidence="11 12">
        <text>L-aspartate 4-semialdehyde + pyruvate = (2S,4S)-4-hydroxy-2,3,4,5-tetrahydrodipicolinate + H2O + H(+)</text>
        <dbReference type="Rhea" id="RHEA:34171"/>
        <dbReference type="ChEBI" id="CHEBI:15361"/>
        <dbReference type="ChEBI" id="CHEBI:15377"/>
        <dbReference type="ChEBI" id="CHEBI:15378"/>
        <dbReference type="ChEBI" id="CHEBI:67139"/>
        <dbReference type="ChEBI" id="CHEBI:537519"/>
        <dbReference type="EC" id="4.3.3.7"/>
    </reaction>
</comment>
<gene>
    <name evidence="12 16" type="primary">dapA</name>
    <name evidence="16" type="ORF">Ldro_2181</name>
</gene>
<reference evidence="16 17" key="1">
    <citation type="submission" date="2015-11" db="EMBL/GenBank/DDBJ databases">
        <title>Genomic analysis of 38 Legionella species identifies large and diverse effector repertoires.</title>
        <authorList>
            <person name="Burstein D."/>
            <person name="Amaro F."/>
            <person name="Zusman T."/>
            <person name="Lifshitz Z."/>
            <person name="Cohen O."/>
            <person name="Gilbert J.A."/>
            <person name="Pupko T."/>
            <person name="Shuman H.A."/>
            <person name="Segal G."/>
        </authorList>
    </citation>
    <scope>NUCLEOTIDE SEQUENCE [LARGE SCALE GENOMIC DNA]</scope>
    <source>
        <strain evidence="16 17">ATCC 700990</strain>
    </source>
</reference>
<dbReference type="PROSITE" id="PS00665">
    <property type="entry name" value="DHDPS_1"/>
    <property type="match status" value="1"/>
</dbReference>
<feature type="binding site" evidence="12 15">
    <location>
        <position position="91"/>
    </location>
    <ligand>
        <name>pyruvate</name>
        <dbReference type="ChEBI" id="CHEBI:15361"/>
    </ligand>
</feature>
<dbReference type="PROSITE" id="PS00666">
    <property type="entry name" value="DHDPS_2"/>
    <property type="match status" value="1"/>
</dbReference>
<comment type="subunit">
    <text evidence="12">Homotetramer; dimer of dimers.</text>
</comment>
<protein>
    <recommendedName>
        <fullName evidence="4 12">4-hydroxy-tetrahydrodipicolinate synthase</fullName>
        <shortName evidence="12">HTPA synthase</shortName>
        <ecNumber evidence="4 12">4.3.3.7</ecNumber>
    </recommendedName>
</protein>
<feature type="active site" description="Schiff-base intermediate with substrate" evidence="12 14">
    <location>
        <position position="207"/>
    </location>
</feature>
<dbReference type="InterPro" id="IPR020624">
    <property type="entry name" value="Schiff_base-form_aldolases_CS"/>
</dbReference>
<evidence type="ECO:0000313" key="16">
    <source>
        <dbReference type="EMBL" id="KTC85856.1"/>
    </source>
</evidence>
<comment type="caution">
    <text evidence="16">The sequence shown here is derived from an EMBL/GenBank/DDBJ whole genome shotgun (WGS) entry which is preliminary data.</text>
</comment>
<feature type="site" description="Part of a proton relay during catalysis" evidence="12">
    <location>
        <position position="90"/>
    </location>
</feature>